<proteinExistence type="predicted"/>
<dbReference type="EMBL" id="BARU01028397">
    <property type="protein sequence ID" value="GAH70131.1"/>
    <property type="molecule type" value="Genomic_DNA"/>
</dbReference>
<sequence length="268" mass="30447">DFADCKRKNKGTVSDVDAFCGWLKDKIEGNDPAFMQFIGKPEILLGFYRLEFLAKNLLGWKGIVLKLIDQEKAEAAIAGKPVWKKDPDAVLLDDHRWMHMWETTLKRGNNLFLSKAQLKELHDMVVAEMAERRLDSGLNHKTPINVSVLELGGGLEKFLKERKSFLVDPTFINLIGSSVLGKEDADLDLMFHSTRNEDYRDKFLETVPEELRKTVDFVWDAGDPNGPYIPAFELWAVPVKNPMPLEPRYTISPMAPIKPAQPTHAIDD</sequence>
<feature type="non-terminal residue" evidence="1">
    <location>
        <position position="1"/>
    </location>
</feature>
<dbReference type="AlphaFoldDB" id="X1HJ20"/>
<accession>X1HJ20</accession>
<name>X1HJ20_9ZZZZ</name>
<reference evidence="1" key="1">
    <citation type="journal article" date="2014" name="Front. Microbiol.">
        <title>High frequency of phylogenetically diverse reductive dehalogenase-homologous genes in deep subseafloor sedimentary metagenomes.</title>
        <authorList>
            <person name="Kawai M."/>
            <person name="Futagami T."/>
            <person name="Toyoda A."/>
            <person name="Takaki Y."/>
            <person name="Nishi S."/>
            <person name="Hori S."/>
            <person name="Arai W."/>
            <person name="Tsubouchi T."/>
            <person name="Morono Y."/>
            <person name="Uchiyama I."/>
            <person name="Ito T."/>
            <person name="Fujiyama A."/>
            <person name="Inagaki F."/>
            <person name="Takami H."/>
        </authorList>
    </citation>
    <scope>NUCLEOTIDE SEQUENCE</scope>
    <source>
        <strain evidence="1">Expedition CK06-06</strain>
    </source>
</reference>
<evidence type="ECO:0000313" key="1">
    <source>
        <dbReference type="EMBL" id="GAH70131.1"/>
    </source>
</evidence>
<comment type="caution">
    <text evidence="1">The sequence shown here is derived from an EMBL/GenBank/DDBJ whole genome shotgun (WGS) entry which is preliminary data.</text>
</comment>
<organism evidence="1">
    <name type="scientific">marine sediment metagenome</name>
    <dbReference type="NCBI Taxonomy" id="412755"/>
    <lineage>
        <taxon>unclassified sequences</taxon>
        <taxon>metagenomes</taxon>
        <taxon>ecological metagenomes</taxon>
    </lineage>
</organism>
<protein>
    <submittedName>
        <fullName evidence="1">Uncharacterized protein</fullName>
    </submittedName>
</protein>
<gene>
    <name evidence="1" type="ORF">S03H2_45328</name>
</gene>
<feature type="non-terminal residue" evidence="1">
    <location>
        <position position="268"/>
    </location>
</feature>